<feature type="transmembrane region" description="Helical" evidence="1">
    <location>
        <begin position="63"/>
        <end position="89"/>
    </location>
</feature>
<protein>
    <recommendedName>
        <fullName evidence="3">AB hydrolase-1 domain-containing protein</fullName>
    </recommendedName>
</protein>
<evidence type="ECO:0008006" key="3">
    <source>
        <dbReference type="Google" id="ProtNLM"/>
    </source>
</evidence>
<evidence type="ECO:0000313" key="2">
    <source>
        <dbReference type="EMBL" id="EZF55493.1"/>
    </source>
</evidence>
<dbReference type="Gene3D" id="3.40.50.1820">
    <property type="entry name" value="alpha/beta hydrolase"/>
    <property type="match status" value="1"/>
</dbReference>
<gene>
    <name evidence="2" type="ORF">H103_01883</name>
</gene>
<dbReference type="EMBL" id="KK207749">
    <property type="protein sequence ID" value="EZF55493.1"/>
    <property type="molecule type" value="Genomic_DNA"/>
</dbReference>
<proteinExistence type="predicted"/>
<dbReference type="AlphaFoldDB" id="A0A022WBN0"/>
<dbReference type="GO" id="GO:0016020">
    <property type="term" value="C:membrane"/>
    <property type="evidence" value="ECO:0007669"/>
    <property type="project" value="TreeGrafter"/>
</dbReference>
<name>A0A022WBN0_TRIRU</name>
<dbReference type="Proteomes" id="UP000023758">
    <property type="component" value="Unassembled WGS sequence"/>
</dbReference>
<reference evidence="2" key="1">
    <citation type="submission" date="2014-02" db="EMBL/GenBank/DDBJ databases">
        <title>The Genome Sequence of Trichophyton rubrum (morphotype fischeri) CBS 288.86.</title>
        <authorList>
            <consortium name="The Broad Institute Genomics Platform"/>
            <person name="Cuomo C.A."/>
            <person name="White T.C."/>
            <person name="Graser Y."/>
            <person name="Martinez-Rossi N."/>
            <person name="Heitman J."/>
            <person name="Young S.K."/>
            <person name="Zeng Q."/>
            <person name="Gargeya S."/>
            <person name="Abouelleil A."/>
            <person name="Alvarado L."/>
            <person name="Chapman S.B."/>
            <person name="Gainer-Dewar J."/>
            <person name="Goldberg J."/>
            <person name="Griggs A."/>
            <person name="Gujja S."/>
            <person name="Hansen M."/>
            <person name="Howarth C."/>
            <person name="Imamovic A."/>
            <person name="Larimer J."/>
            <person name="Martinez D."/>
            <person name="Murphy C."/>
            <person name="Pearson M.D."/>
            <person name="Persinoti G."/>
            <person name="Poon T."/>
            <person name="Priest M."/>
            <person name="Roberts A.D."/>
            <person name="Saif S."/>
            <person name="Shea T.D."/>
            <person name="Sykes S.N."/>
            <person name="Wortman J."/>
            <person name="Nusbaum C."/>
            <person name="Birren B."/>
        </authorList>
    </citation>
    <scope>NUCLEOTIDE SEQUENCE [LARGE SCALE GENOMIC DNA]</scope>
    <source>
        <strain evidence="2">CBS 288.86</strain>
    </source>
</reference>
<evidence type="ECO:0000256" key="1">
    <source>
        <dbReference type="SAM" id="Phobius"/>
    </source>
</evidence>
<keyword evidence="1" id="KW-0812">Transmembrane</keyword>
<dbReference type="PANTHER" id="PTHR12277:SF64">
    <property type="entry name" value="SUPERFAMILY HYDROLASE, PUTATIVE (AFU_ORTHOLOGUE AFUA_3G01760)-RELATED"/>
    <property type="match status" value="1"/>
</dbReference>
<organism evidence="2">
    <name type="scientific">Trichophyton rubrum CBS 288.86</name>
    <dbReference type="NCBI Taxonomy" id="1215330"/>
    <lineage>
        <taxon>Eukaryota</taxon>
        <taxon>Fungi</taxon>
        <taxon>Dikarya</taxon>
        <taxon>Ascomycota</taxon>
        <taxon>Pezizomycotina</taxon>
        <taxon>Eurotiomycetes</taxon>
        <taxon>Eurotiomycetidae</taxon>
        <taxon>Onygenales</taxon>
        <taxon>Arthrodermataceae</taxon>
        <taxon>Trichophyton</taxon>
    </lineage>
</organism>
<dbReference type="OrthoDB" id="10249433at2759"/>
<dbReference type="HOGENOM" id="CLU_043841_1_0_1"/>
<dbReference type="GO" id="GO:0008474">
    <property type="term" value="F:palmitoyl-(protein) hydrolase activity"/>
    <property type="evidence" value="ECO:0007669"/>
    <property type="project" value="TreeGrafter"/>
</dbReference>
<dbReference type="PANTHER" id="PTHR12277">
    <property type="entry name" value="ALPHA/BETA HYDROLASE DOMAIN-CONTAINING PROTEIN"/>
    <property type="match status" value="1"/>
</dbReference>
<keyword evidence="1" id="KW-0472">Membrane</keyword>
<keyword evidence="1" id="KW-1133">Transmembrane helix</keyword>
<accession>A0A022WBN0</accession>
<sequence length="393" mass="44376">MLQRPPAVLVQRHGDGCFRRLRRCCQLRCYTAAPIARIASSTARRNIPWTANFSRTPRSTHSLSILSSLPAMLVPPVVLIGLTVTLWLYKCTMMVIFQNKIIYMPSIPPFSRQEKIATYEKVCWPIVWEEQRIQSLDGVEIALCVGRNVAMTGEKEEKKVKGPEGEVVILYFQGNGSSIPPRLPQLSAVLKALDERPYILIAVSYRGFWTSRGRASQRGIERDAVAALNWARKTYLHPNTRLVLWGQSIGAGVATFLAASHHRQHDCLRRSEPPALILETPFVSVRSMLLALYPQRWLPYRYLGPFLRNWWDSEEALRSISDTRPNGTGRRKVLVVSAEKDELVPSEQADAIEKLCIEGGMDVSRTRVRGALHTEATFRGDGRNAVASFLKRL</sequence>
<dbReference type="InterPro" id="IPR029058">
    <property type="entry name" value="AB_hydrolase_fold"/>
</dbReference>
<dbReference type="SUPFAM" id="SSF53474">
    <property type="entry name" value="alpha/beta-Hydrolases"/>
    <property type="match status" value="1"/>
</dbReference>